<dbReference type="OrthoDB" id="5417712at2759"/>
<sequence>MVTINVVQAILIDSIGRSGHVLVIVLALPACVLVLMFALLAWRTTVKYRELADAWQEAGRITAQFGSTNKSSGLNIVDARARWENSDEAPGFFDLSQRNATINPHVAFIPTNSNGTEAAPVNHGRLNFNFALTFNSDINPVSGMSFILYDAGYSFNDPRAPLHCGSPAYQYLISPPVTTRSIINLQTTAYQWDDVRALGFRDYNDSCPPQLRSYSYYTGTADSAYLGVPLENSHCDVGGNNYTGANCSFSMFISQSNVITTQKSSHGTNALKILTDEGGILGGILFVTWFFGIFELFD</sequence>
<organism evidence="2 3">
    <name type="scientific">Cryoendolithus antarcticus</name>
    <dbReference type="NCBI Taxonomy" id="1507870"/>
    <lineage>
        <taxon>Eukaryota</taxon>
        <taxon>Fungi</taxon>
        <taxon>Dikarya</taxon>
        <taxon>Ascomycota</taxon>
        <taxon>Pezizomycotina</taxon>
        <taxon>Dothideomycetes</taxon>
        <taxon>Dothideomycetidae</taxon>
        <taxon>Cladosporiales</taxon>
        <taxon>Cladosporiaceae</taxon>
        <taxon>Cryoendolithus</taxon>
    </lineage>
</organism>
<comment type="caution">
    <text evidence="2">The sequence shown here is derived from an EMBL/GenBank/DDBJ whole genome shotgun (WGS) entry which is preliminary data.</text>
</comment>
<reference evidence="3" key="1">
    <citation type="submission" date="2017-03" db="EMBL/GenBank/DDBJ databases">
        <title>Genomes of endolithic fungi from Antarctica.</title>
        <authorList>
            <person name="Coleine C."/>
            <person name="Masonjones S."/>
            <person name="Stajich J.E."/>
        </authorList>
    </citation>
    <scope>NUCLEOTIDE SEQUENCE [LARGE SCALE GENOMIC DNA]</scope>
    <source>
        <strain evidence="3">CCFEE 5527</strain>
    </source>
</reference>
<protein>
    <submittedName>
        <fullName evidence="2">Uncharacterized protein</fullName>
    </submittedName>
</protein>
<feature type="transmembrane region" description="Helical" evidence="1">
    <location>
        <begin position="20"/>
        <end position="42"/>
    </location>
</feature>
<evidence type="ECO:0000313" key="3">
    <source>
        <dbReference type="Proteomes" id="UP000192596"/>
    </source>
</evidence>
<dbReference type="AlphaFoldDB" id="A0A1V8SEB9"/>
<dbReference type="EMBL" id="NAJO01000053">
    <property type="protein sequence ID" value="OQN97496.1"/>
    <property type="molecule type" value="Genomic_DNA"/>
</dbReference>
<feature type="transmembrane region" description="Helical" evidence="1">
    <location>
        <begin position="279"/>
        <end position="297"/>
    </location>
</feature>
<dbReference type="InParanoid" id="A0A1V8SEB9"/>
<accession>A0A1V8SEB9</accession>
<keyword evidence="1" id="KW-0812">Transmembrane</keyword>
<evidence type="ECO:0000256" key="1">
    <source>
        <dbReference type="SAM" id="Phobius"/>
    </source>
</evidence>
<keyword evidence="3" id="KW-1185">Reference proteome</keyword>
<keyword evidence="1" id="KW-1133">Transmembrane helix</keyword>
<name>A0A1V8SEB9_9PEZI</name>
<dbReference type="Proteomes" id="UP000192596">
    <property type="component" value="Unassembled WGS sequence"/>
</dbReference>
<proteinExistence type="predicted"/>
<gene>
    <name evidence="2" type="ORF">B0A48_16649</name>
</gene>
<evidence type="ECO:0000313" key="2">
    <source>
        <dbReference type="EMBL" id="OQN97496.1"/>
    </source>
</evidence>
<keyword evidence="1" id="KW-0472">Membrane</keyword>